<evidence type="ECO:0000313" key="7">
    <source>
        <dbReference type="EMBL" id="KAF2122988.1"/>
    </source>
</evidence>
<organism evidence="7 8">
    <name type="scientific">Lophiotrema nucula</name>
    <dbReference type="NCBI Taxonomy" id="690887"/>
    <lineage>
        <taxon>Eukaryota</taxon>
        <taxon>Fungi</taxon>
        <taxon>Dikarya</taxon>
        <taxon>Ascomycota</taxon>
        <taxon>Pezizomycotina</taxon>
        <taxon>Dothideomycetes</taxon>
        <taxon>Pleosporomycetidae</taxon>
        <taxon>Pleosporales</taxon>
        <taxon>Lophiotremataceae</taxon>
        <taxon>Lophiotrema</taxon>
    </lineage>
</organism>
<dbReference type="PANTHER" id="PTHR43712">
    <property type="entry name" value="PUTATIVE (AFU_ORTHOLOGUE AFUA_4G14580)-RELATED"/>
    <property type="match status" value="1"/>
</dbReference>
<evidence type="ECO:0000256" key="4">
    <source>
        <dbReference type="PIRSR" id="PIRSR005739-1"/>
    </source>
</evidence>
<dbReference type="Pfam" id="PF08100">
    <property type="entry name" value="Dimerisation"/>
    <property type="match status" value="1"/>
</dbReference>
<keyword evidence="8" id="KW-1185">Reference proteome</keyword>
<evidence type="ECO:0000256" key="3">
    <source>
        <dbReference type="ARBA" id="ARBA00022691"/>
    </source>
</evidence>
<proteinExistence type="predicted"/>
<sequence length="396" mass="44010">MATTTEELIAALDALDVASFADDSFKRKSVRAAADRLLARVENPFERIWRLMWQFPMATGTLQTVLNLGIFEGWNQARGGPKTLEELHEYANTSVEIDVLRRLLRLLGSFHILEEVTEDTYKPTPLSMALGDRGSHVPDALDAGTNSLIPSATNLPAYLAKTGYREPIDPNSNSYVDVLPEHQPFFTRLQSNPVFGNQFVSLMTGWSDLKASWVDYFPTGSLLEGADLTSAPLLVDVGGGSGLDLTRFLKAHPAVPTESLVLQDTPDVLELAKLDSKIKLMPHNFFEPQPIIGARTYFFHAVFHDWSDPEAAKILTLIKEAMKPGYSKLLITEMILPPTGASDYQTAMDVFMMTILSAKERTEKVFTQLLESTGFRVVKFWKDLKGIETVVEAELA</sequence>
<dbReference type="PROSITE" id="PS51683">
    <property type="entry name" value="SAM_OMT_II"/>
    <property type="match status" value="1"/>
</dbReference>
<dbReference type="Proteomes" id="UP000799770">
    <property type="component" value="Unassembled WGS sequence"/>
</dbReference>
<evidence type="ECO:0000259" key="6">
    <source>
        <dbReference type="Pfam" id="PF08100"/>
    </source>
</evidence>
<name>A0A6A5ZX80_9PLEO</name>
<evidence type="ECO:0000256" key="1">
    <source>
        <dbReference type="ARBA" id="ARBA00022603"/>
    </source>
</evidence>
<dbReference type="PANTHER" id="PTHR43712:SF8">
    <property type="entry name" value="O-METHYLTRANSFERASE AF390-400"/>
    <property type="match status" value="1"/>
</dbReference>
<evidence type="ECO:0000256" key="2">
    <source>
        <dbReference type="ARBA" id="ARBA00022679"/>
    </source>
</evidence>
<dbReference type="InterPro" id="IPR016461">
    <property type="entry name" value="COMT-like"/>
</dbReference>
<protein>
    <submittedName>
        <fullName evidence="7">Putative O-methyltransferase</fullName>
    </submittedName>
</protein>
<keyword evidence="3" id="KW-0949">S-adenosyl-L-methionine</keyword>
<dbReference type="InterPro" id="IPR012967">
    <property type="entry name" value="COMT_dimerisation"/>
</dbReference>
<dbReference type="GO" id="GO:0032259">
    <property type="term" value="P:methylation"/>
    <property type="evidence" value="ECO:0007669"/>
    <property type="project" value="UniProtKB-KW"/>
</dbReference>
<dbReference type="SUPFAM" id="SSF53335">
    <property type="entry name" value="S-adenosyl-L-methionine-dependent methyltransferases"/>
    <property type="match status" value="1"/>
</dbReference>
<dbReference type="OrthoDB" id="1535081at2759"/>
<keyword evidence="2 7" id="KW-0808">Transferase</keyword>
<dbReference type="SUPFAM" id="SSF46785">
    <property type="entry name" value="Winged helix' DNA-binding domain"/>
    <property type="match status" value="1"/>
</dbReference>
<dbReference type="AlphaFoldDB" id="A0A6A5ZX80"/>
<dbReference type="PIRSF" id="PIRSF005739">
    <property type="entry name" value="O-mtase"/>
    <property type="match status" value="1"/>
</dbReference>
<dbReference type="InterPro" id="IPR036390">
    <property type="entry name" value="WH_DNA-bd_sf"/>
</dbReference>
<keyword evidence="1 7" id="KW-0489">Methyltransferase</keyword>
<dbReference type="EMBL" id="ML977310">
    <property type="protein sequence ID" value="KAF2122988.1"/>
    <property type="molecule type" value="Genomic_DNA"/>
</dbReference>
<feature type="domain" description="O-methyltransferase C-terminal" evidence="5">
    <location>
        <begin position="219"/>
        <end position="376"/>
    </location>
</feature>
<dbReference type="InterPro" id="IPR001077">
    <property type="entry name" value="COMT_C"/>
</dbReference>
<dbReference type="GO" id="GO:0046983">
    <property type="term" value="F:protein dimerization activity"/>
    <property type="evidence" value="ECO:0007669"/>
    <property type="project" value="InterPro"/>
</dbReference>
<feature type="domain" description="O-methyltransferase dimerisation" evidence="6">
    <location>
        <begin position="57"/>
        <end position="129"/>
    </location>
</feature>
<dbReference type="Gene3D" id="1.10.10.10">
    <property type="entry name" value="Winged helix-like DNA-binding domain superfamily/Winged helix DNA-binding domain"/>
    <property type="match status" value="1"/>
</dbReference>
<dbReference type="Gene3D" id="3.40.50.150">
    <property type="entry name" value="Vaccinia Virus protein VP39"/>
    <property type="match status" value="1"/>
</dbReference>
<feature type="active site" description="Proton acceptor" evidence="4">
    <location>
        <position position="304"/>
    </location>
</feature>
<evidence type="ECO:0000313" key="8">
    <source>
        <dbReference type="Proteomes" id="UP000799770"/>
    </source>
</evidence>
<dbReference type="Pfam" id="PF00891">
    <property type="entry name" value="Methyltransf_2"/>
    <property type="match status" value="1"/>
</dbReference>
<accession>A0A6A5ZX80</accession>
<dbReference type="InterPro" id="IPR036388">
    <property type="entry name" value="WH-like_DNA-bd_sf"/>
</dbReference>
<evidence type="ECO:0000259" key="5">
    <source>
        <dbReference type="Pfam" id="PF00891"/>
    </source>
</evidence>
<reference evidence="7" key="1">
    <citation type="journal article" date="2020" name="Stud. Mycol.">
        <title>101 Dothideomycetes genomes: a test case for predicting lifestyles and emergence of pathogens.</title>
        <authorList>
            <person name="Haridas S."/>
            <person name="Albert R."/>
            <person name="Binder M."/>
            <person name="Bloem J."/>
            <person name="Labutti K."/>
            <person name="Salamov A."/>
            <person name="Andreopoulos B."/>
            <person name="Baker S."/>
            <person name="Barry K."/>
            <person name="Bills G."/>
            <person name="Bluhm B."/>
            <person name="Cannon C."/>
            <person name="Castanera R."/>
            <person name="Culley D."/>
            <person name="Daum C."/>
            <person name="Ezra D."/>
            <person name="Gonzalez J."/>
            <person name="Henrissat B."/>
            <person name="Kuo A."/>
            <person name="Liang C."/>
            <person name="Lipzen A."/>
            <person name="Lutzoni F."/>
            <person name="Magnuson J."/>
            <person name="Mondo S."/>
            <person name="Nolan M."/>
            <person name="Ohm R."/>
            <person name="Pangilinan J."/>
            <person name="Park H.-J."/>
            <person name="Ramirez L."/>
            <person name="Alfaro M."/>
            <person name="Sun H."/>
            <person name="Tritt A."/>
            <person name="Yoshinaga Y."/>
            <person name="Zwiers L.-H."/>
            <person name="Turgeon B."/>
            <person name="Goodwin S."/>
            <person name="Spatafora J."/>
            <person name="Crous P."/>
            <person name="Grigoriev I."/>
        </authorList>
    </citation>
    <scope>NUCLEOTIDE SEQUENCE</scope>
    <source>
        <strain evidence="7">CBS 627.86</strain>
    </source>
</reference>
<gene>
    <name evidence="7" type="ORF">BDV96DRAFT_593459</name>
</gene>
<dbReference type="InterPro" id="IPR029063">
    <property type="entry name" value="SAM-dependent_MTases_sf"/>
</dbReference>
<dbReference type="GO" id="GO:0008171">
    <property type="term" value="F:O-methyltransferase activity"/>
    <property type="evidence" value="ECO:0007669"/>
    <property type="project" value="InterPro"/>
</dbReference>